<dbReference type="Gene3D" id="3.40.190.80">
    <property type="match status" value="1"/>
</dbReference>
<evidence type="ECO:0000256" key="5">
    <source>
        <dbReference type="PIRSR" id="PIRSR600760-2"/>
    </source>
</evidence>
<comment type="cofactor">
    <cofactor evidence="1 5">
        <name>Mg(2+)</name>
        <dbReference type="ChEBI" id="CHEBI:18420"/>
    </cofactor>
</comment>
<dbReference type="Gene3D" id="3.30.540.10">
    <property type="entry name" value="Fructose-1,6-Bisphosphatase, subunit A, domain 1"/>
    <property type="match status" value="1"/>
</dbReference>
<dbReference type="FunFam" id="3.30.540.10:FF:000003">
    <property type="entry name" value="Inositol-1-monophosphatase"/>
    <property type="match status" value="1"/>
</dbReference>
<feature type="binding site" evidence="5">
    <location>
        <position position="86"/>
    </location>
    <ligand>
        <name>Mg(2+)</name>
        <dbReference type="ChEBI" id="CHEBI:18420"/>
        <label>1</label>
        <note>catalytic</note>
    </ligand>
</feature>
<keyword evidence="3" id="KW-0378">Hydrolase</keyword>
<protein>
    <submittedName>
        <fullName evidence="6">3'(2'),5'-bisphosphate nucleotidase CysQ</fullName>
    </submittedName>
</protein>
<dbReference type="PANTHER" id="PTHR20854">
    <property type="entry name" value="INOSITOL MONOPHOSPHATASE"/>
    <property type="match status" value="1"/>
</dbReference>
<dbReference type="CDD" id="cd01638">
    <property type="entry name" value="CysQ"/>
    <property type="match status" value="1"/>
</dbReference>
<feature type="binding site" evidence="5">
    <location>
        <position position="205"/>
    </location>
    <ligand>
        <name>Mg(2+)</name>
        <dbReference type="ChEBI" id="CHEBI:18420"/>
        <label>1</label>
        <note>catalytic</note>
    </ligand>
</feature>
<dbReference type="EMBL" id="VGLS01000174">
    <property type="protein sequence ID" value="MBM3223636.1"/>
    <property type="molecule type" value="Genomic_DNA"/>
</dbReference>
<dbReference type="GO" id="GO:0046854">
    <property type="term" value="P:phosphatidylinositol phosphate biosynthetic process"/>
    <property type="evidence" value="ECO:0007669"/>
    <property type="project" value="InterPro"/>
</dbReference>
<dbReference type="GO" id="GO:0006020">
    <property type="term" value="P:inositol metabolic process"/>
    <property type="evidence" value="ECO:0007669"/>
    <property type="project" value="TreeGrafter"/>
</dbReference>
<dbReference type="PANTHER" id="PTHR20854:SF4">
    <property type="entry name" value="INOSITOL-1-MONOPHOSPHATASE-RELATED"/>
    <property type="match status" value="1"/>
</dbReference>
<accession>A0A938B1Z6</accession>
<keyword evidence="4 5" id="KW-0460">Magnesium</keyword>
<evidence type="ECO:0000313" key="6">
    <source>
        <dbReference type="EMBL" id="MBM3223636.1"/>
    </source>
</evidence>
<dbReference type="GO" id="GO:0046872">
    <property type="term" value="F:metal ion binding"/>
    <property type="evidence" value="ECO:0007669"/>
    <property type="project" value="UniProtKB-KW"/>
</dbReference>
<evidence type="ECO:0000256" key="4">
    <source>
        <dbReference type="ARBA" id="ARBA00022842"/>
    </source>
</evidence>
<evidence type="ECO:0000256" key="3">
    <source>
        <dbReference type="ARBA" id="ARBA00022801"/>
    </source>
</evidence>
<dbReference type="InterPro" id="IPR020550">
    <property type="entry name" value="Inositol_monophosphatase_CS"/>
</dbReference>
<evidence type="ECO:0000313" key="7">
    <source>
        <dbReference type="Proteomes" id="UP000712673"/>
    </source>
</evidence>
<feature type="binding site" evidence="5">
    <location>
        <position position="66"/>
    </location>
    <ligand>
        <name>Mg(2+)</name>
        <dbReference type="ChEBI" id="CHEBI:18420"/>
        <label>1</label>
        <note>catalytic</note>
    </ligand>
</feature>
<dbReference type="PROSITE" id="PS00630">
    <property type="entry name" value="IMP_2"/>
    <property type="match status" value="1"/>
</dbReference>
<dbReference type="GO" id="GO:0007165">
    <property type="term" value="P:signal transduction"/>
    <property type="evidence" value="ECO:0007669"/>
    <property type="project" value="TreeGrafter"/>
</dbReference>
<comment type="caution">
    <text evidence="6">The sequence shown here is derived from an EMBL/GenBank/DDBJ whole genome shotgun (WGS) entry which is preliminary data.</text>
</comment>
<feature type="binding site" evidence="5">
    <location>
        <position position="87"/>
    </location>
    <ligand>
        <name>Mg(2+)</name>
        <dbReference type="ChEBI" id="CHEBI:18420"/>
        <label>1</label>
        <note>catalytic</note>
    </ligand>
</feature>
<dbReference type="InterPro" id="IPR000760">
    <property type="entry name" value="Inositol_monophosphatase-like"/>
</dbReference>
<evidence type="ECO:0000256" key="2">
    <source>
        <dbReference type="ARBA" id="ARBA00022723"/>
    </source>
</evidence>
<dbReference type="Proteomes" id="UP000712673">
    <property type="component" value="Unassembled WGS sequence"/>
</dbReference>
<sequence length="263" mass="28725">MLQHALAAAKEAVYRAGDVVLSYYQSHYEVQSKGIDNPVTTADLAANQILRDTLLHAFPQAGWLSEESADNMVRLQREAVWIIDPIDGTKEFIQGVDEFVIVVALVVQQQVAVAVTYNPVRRELFHACRGQGAFCNAQPIRVSRTAQLPGALVLASRSETSRGEWERFRDILTVRPLGSVAYKLAQVAQGACDLTFSLVPKHEWDICAGTLLVTEAGGQVTDLQGQSLRFNQPETLRAGLIATNGHLHAQVLELTQVPGGEPS</sequence>
<dbReference type="SUPFAM" id="SSF56655">
    <property type="entry name" value="Carbohydrate phosphatase"/>
    <property type="match status" value="1"/>
</dbReference>
<dbReference type="PRINTS" id="PR00377">
    <property type="entry name" value="IMPHPHTASES"/>
</dbReference>
<evidence type="ECO:0000256" key="1">
    <source>
        <dbReference type="ARBA" id="ARBA00001946"/>
    </source>
</evidence>
<organism evidence="6 7">
    <name type="scientific">Tectimicrobiota bacterium</name>
    <dbReference type="NCBI Taxonomy" id="2528274"/>
    <lineage>
        <taxon>Bacteria</taxon>
        <taxon>Pseudomonadati</taxon>
        <taxon>Nitrospinota/Tectimicrobiota group</taxon>
        <taxon>Candidatus Tectimicrobiota</taxon>
    </lineage>
</organism>
<dbReference type="GO" id="GO:0008934">
    <property type="term" value="F:inositol monophosphate 1-phosphatase activity"/>
    <property type="evidence" value="ECO:0007669"/>
    <property type="project" value="TreeGrafter"/>
</dbReference>
<keyword evidence="2 5" id="KW-0479">Metal-binding</keyword>
<feature type="binding site" evidence="5">
    <location>
        <position position="84"/>
    </location>
    <ligand>
        <name>Mg(2+)</name>
        <dbReference type="ChEBI" id="CHEBI:18420"/>
        <label>1</label>
        <note>catalytic</note>
    </ligand>
</feature>
<gene>
    <name evidence="6" type="ORF">FJZ47_07535</name>
</gene>
<proteinExistence type="predicted"/>
<name>A0A938B1Z6_UNCTE</name>
<reference evidence="6" key="1">
    <citation type="submission" date="2019-03" db="EMBL/GenBank/DDBJ databases">
        <title>Lake Tanganyika Metagenome-Assembled Genomes (MAGs).</title>
        <authorList>
            <person name="Tran P."/>
        </authorList>
    </citation>
    <scope>NUCLEOTIDE SEQUENCE</scope>
    <source>
        <strain evidence="6">K_DeepCast_65m_m2_066</strain>
    </source>
</reference>
<dbReference type="Pfam" id="PF00459">
    <property type="entry name" value="Inositol_P"/>
    <property type="match status" value="1"/>
</dbReference>
<dbReference type="AlphaFoldDB" id="A0A938B1Z6"/>